<proteinExistence type="inferred from homology"/>
<dbReference type="AlphaFoldDB" id="A0A9Q0EYL5"/>
<evidence type="ECO:0008006" key="9">
    <source>
        <dbReference type="Google" id="ProtNLM"/>
    </source>
</evidence>
<dbReference type="Pfam" id="PF01150">
    <property type="entry name" value="GDA1_CD39"/>
    <property type="match status" value="2"/>
</dbReference>
<protein>
    <recommendedName>
        <fullName evidence="9">Apyrase</fullName>
    </recommendedName>
</protein>
<dbReference type="GO" id="GO:0017110">
    <property type="term" value="F:nucleoside diphosphate phosphatase activity"/>
    <property type="evidence" value="ECO:0007669"/>
    <property type="project" value="TreeGrafter"/>
</dbReference>
<sequence length="321" mass="34844">MPRMWKPVLWWIPHVLFMAFLVPTLAKYKHINRKILPILEETNSYAVVFDAGSSGSRVHVFSFDSNLDLVPVEEGSDEYEVFLQTKPGLSSYASDPQAAAESLEPLLVKAENAVPEALWSETPVRLGATAGLRSLEGNASAQILEAVRDLFMYNSTLKYEDDSVSILSGAQEGSYMWIAINYLLGNVGNEYDDTVGIVDLGGGSVQMAYAITESAAAIAPNAPDGDDPYILKVSGNDSTNPCILDGYEGTYTYGDTVYKVSASPSGPNLKRCREAILEVLNVDETCAYDNCTFNGVWNGGGGNGQKNLYLGSLFYDKPAQI</sequence>
<organism evidence="7 8">
    <name type="scientific">Turnera subulata</name>
    <dbReference type="NCBI Taxonomy" id="218843"/>
    <lineage>
        <taxon>Eukaryota</taxon>
        <taxon>Viridiplantae</taxon>
        <taxon>Streptophyta</taxon>
        <taxon>Embryophyta</taxon>
        <taxon>Tracheophyta</taxon>
        <taxon>Spermatophyta</taxon>
        <taxon>Magnoliopsida</taxon>
        <taxon>eudicotyledons</taxon>
        <taxon>Gunneridae</taxon>
        <taxon>Pentapetalae</taxon>
        <taxon>rosids</taxon>
        <taxon>fabids</taxon>
        <taxon>Malpighiales</taxon>
        <taxon>Passifloraceae</taxon>
        <taxon>Turnera</taxon>
    </lineage>
</organism>
<evidence type="ECO:0000256" key="4">
    <source>
        <dbReference type="PIRSR" id="PIRSR600407-2"/>
    </source>
</evidence>
<dbReference type="PANTHER" id="PTHR11782">
    <property type="entry name" value="ADENOSINE/GUANOSINE DIPHOSPHATASE"/>
    <property type="match status" value="1"/>
</dbReference>
<keyword evidence="6" id="KW-0732">Signal</keyword>
<feature type="non-terminal residue" evidence="7">
    <location>
        <position position="321"/>
    </location>
</feature>
<evidence type="ECO:0000256" key="3">
    <source>
        <dbReference type="PIRSR" id="PIRSR600407-1"/>
    </source>
</evidence>
<reference evidence="7" key="1">
    <citation type="submission" date="2022-02" db="EMBL/GenBank/DDBJ databases">
        <authorList>
            <person name="Henning P.M."/>
            <person name="McCubbin A.G."/>
            <person name="Shore J.S."/>
        </authorList>
    </citation>
    <scope>NUCLEOTIDE SEQUENCE</scope>
    <source>
        <strain evidence="7">F60SS</strain>
        <tissue evidence="7">Leaves</tissue>
    </source>
</reference>
<comment type="similarity">
    <text evidence="1 5">Belongs to the GDA1/CD39 NTPase family.</text>
</comment>
<dbReference type="OrthoDB" id="6372431at2759"/>
<feature type="chain" id="PRO_5040449481" description="Apyrase" evidence="6">
    <location>
        <begin position="27"/>
        <end position="321"/>
    </location>
</feature>
<keyword evidence="4" id="KW-0067">ATP-binding</keyword>
<evidence type="ECO:0000256" key="5">
    <source>
        <dbReference type="RuleBase" id="RU003833"/>
    </source>
</evidence>
<keyword evidence="4" id="KW-0547">Nucleotide-binding</keyword>
<dbReference type="EMBL" id="JAKUCV010007814">
    <property type="protein sequence ID" value="KAJ4821918.1"/>
    <property type="molecule type" value="Genomic_DNA"/>
</dbReference>
<keyword evidence="2 5" id="KW-0378">Hydrolase</keyword>
<feature type="active site" description="Proton acceptor" evidence="3">
    <location>
        <position position="172"/>
    </location>
</feature>
<dbReference type="GO" id="GO:0016020">
    <property type="term" value="C:membrane"/>
    <property type="evidence" value="ECO:0007669"/>
    <property type="project" value="TreeGrafter"/>
</dbReference>
<evidence type="ECO:0000313" key="8">
    <source>
        <dbReference type="Proteomes" id="UP001141552"/>
    </source>
</evidence>
<reference evidence="7" key="2">
    <citation type="journal article" date="2023" name="Plants (Basel)">
        <title>Annotation of the Turnera subulata (Passifloraceae) Draft Genome Reveals the S-Locus Evolved after the Divergence of Turneroideae from Passifloroideae in a Stepwise Manner.</title>
        <authorList>
            <person name="Henning P.M."/>
            <person name="Roalson E.H."/>
            <person name="Mir W."/>
            <person name="McCubbin A.G."/>
            <person name="Shore J.S."/>
        </authorList>
    </citation>
    <scope>NUCLEOTIDE SEQUENCE</scope>
    <source>
        <strain evidence="7">F60SS</strain>
    </source>
</reference>
<dbReference type="GO" id="GO:0005524">
    <property type="term" value="F:ATP binding"/>
    <property type="evidence" value="ECO:0007669"/>
    <property type="project" value="UniProtKB-KW"/>
</dbReference>
<feature type="binding site" evidence="4">
    <location>
        <begin position="202"/>
        <end position="206"/>
    </location>
    <ligand>
        <name>ATP</name>
        <dbReference type="ChEBI" id="CHEBI:30616"/>
    </ligand>
</feature>
<evidence type="ECO:0000313" key="7">
    <source>
        <dbReference type="EMBL" id="KAJ4821918.1"/>
    </source>
</evidence>
<dbReference type="InterPro" id="IPR000407">
    <property type="entry name" value="GDA1_CD39_NTPase"/>
</dbReference>
<dbReference type="Proteomes" id="UP001141552">
    <property type="component" value="Unassembled WGS sequence"/>
</dbReference>
<comment type="caution">
    <text evidence="7">The sequence shown here is derived from an EMBL/GenBank/DDBJ whole genome shotgun (WGS) entry which is preliminary data.</text>
</comment>
<dbReference type="Gene3D" id="3.30.420.540">
    <property type="match status" value="1"/>
</dbReference>
<accession>A0A9Q0EYL5</accession>
<evidence type="ECO:0000256" key="2">
    <source>
        <dbReference type="ARBA" id="ARBA00022801"/>
    </source>
</evidence>
<gene>
    <name evidence="7" type="ORF">Tsubulata_017068</name>
</gene>
<dbReference type="PROSITE" id="PS01238">
    <property type="entry name" value="GDA1_CD39_NTPASE"/>
    <property type="match status" value="1"/>
</dbReference>
<keyword evidence="8" id="KW-1185">Reference proteome</keyword>
<evidence type="ECO:0000256" key="6">
    <source>
        <dbReference type="SAM" id="SignalP"/>
    </source>
</evidence>
<dbReference type="Gene3D" id="3.30.420.40">
    <property type="match status" value="1"/>
</dbReference>
<evidence type="ECO:0000256" key="1">
    <source>
        <dbReference type="ARBA" id="ARBA00009283"/>
    </source>
</evidence>
<dbReference type="Gene3D" id="3.30.420.150">
    <property type="entry name" value="Exopolyphosphatase. Domain 2"/>
    <property type="match status" value="1"/>
</dbReference>
<feature type="signal peptide" evidence="6">
    <location>
        <begin position="1"/>
        <end position="26"/>
    </location>
</feature>
<dbReference type="PANTHER" id="PTHR11782:SF83">
    <property type="entry name" value="GUANOSINE-DIPHOSPHATASE"/>
    <property type="match status" value="1"/>
</dbReference>
<dbReference type="GO" id="GO:0009134">
    <property type="term" value="P:nucleoside diphosphate catabolic process"/>
    <property type="evidence" value="ECO:0007669"/>
    <property type="project" value="TreeGrafter"/>
</dbReference>
<name>A0A9Q0EYL5_9ROSI</name>